<keyword evidence="1" id="KW-0472">Membrane</keyword>
<keyword evidence="3" id="KW-1185">Reference proteome</keyword>
<organism evidence="2 3">
    <name type="scientific">Lentzea flava</name>
    <dbReference type="NCBI Taxonomy" id="103732"/>
    <lineage>
        <taxon>Bacteria</taxon>
        <taxon>Bacillati</taxon>
        <taxon>Actinomycetota</taxon>
        <taxon>Actinomycetes</taxon>
        <taxon>Pseudonocardiales</taxon>
        <taxon>Pseudonocardiaceae</taxon>
        <taxon>Lentzea</taxon>
    </lineage>
</organism>
<gene>
    <name evidence="2" type="ORF">GCM10010178_91460</name>
</gene>
<reference evidence="3" key="1">
    <citation type="journal article" date="2019" name="Int. J. Syst. Evol. Microbiol.">
        <title>The Global Catalogue of Microorganisms (GCM) 10K type strain sequencing project: providing services to taxonomists for standard genome sequencing and annotation.</title>
        <authorList>
            <consortium name="The Broad Institute Genomics Platform"/>
            <consortium name="The Broad Institute Genome Sequencing Center for Infectious Disease"/>
            <person name="Wu L."/>
            <person name="Ma J."/>
        </authorList>
    </citation>
    <scope>NUCLEOTIDE SEQUENCE [LARGE SCALE GENOMIC DNA]</scope>
    <source>
        <strain evidence="3">JCM 3296</strain>
    </source>
</reference>
<proteinExistence type="predicted"/>
<evidence type="ECO:0008006" key="4">
    <source>
        <dbReference type="Google" id="ProtNLM"/>
    </source>
</evidence>
<keyword evidence="1" id="KW-0812">Transmembrane</keyword>
<sequence>MSTALTFAAVLPALLVAHNVADHWAQTSHQAATKGHAGHAGRVACAAHVLSYTAVTALVVGLLWAVLDLSITPAGFVVGQAVSAVTHYWADRRFTLAGLAARLGKGEFYRLGTPRAERDDNPSLGTGAYALDQSWHWAWLLVAALLTAAV</sequence>
<dbReference type="InterPro" id="IPR021737">
    <property type="entry name" value="Phage_phiKZ_Orf197"/>
</dbReference>
<dbReference type="Pfam" id="PF11750">
    <property type="entry name" value="DUF3307"/>
    <property type="match status" value="1"/>
</dbReference>
<comment type="caution">
    <text evidence="2">The sequence shown here is derived from an EMBL/GenBank/DDBJ whole genome shotgun (WGS) entry which is preliminary data.</text>
</comment>
<dbReference type="RefSeq" id="WP_189260051.1">
    <property type="nucleotide sequence ID" value="NZ_BMRE01000112.1"/>
</dbReference>
<evidence type="ECO:0000313" key="2">
    <source>
        <dbReference type="EMBL" id="GGU87342.1"/>
    </source>
</evidence>
<feature type="transmembrane region" description="Helical" evidence="1">
    <location>
        <begin position="49"/>
        <end position="67"/>
    </location>
</feature>
<keyword evidence="1" id="KW-1133">Transmembrane helix</keyword>
<name>A0ABQ2VJL7_9PSEU</name>
<dbReference type="EMBL" id="BMRE01000112">
    <property type="protein sequence ID" value="GGU87342.1"/>
    <property type="molecule type" value="Genomic_DNA"/>
</dbReference>
<evidence type="ECO:0000313" key="3">
    <source>
        <dbReference type="Proteomes" id="UP000649573"/>
    </source>
</evidence>
<protein>
    <recommendedName>
        <fullName evidence="4">DUF3307 domain-containing protein</fullName>
    </recommendedName>
</protein>
<evidence type="ECO:0000256" key="1">
    <source>
        <dbReference type="SAM" id="Phobius"/>
    </source>
</evidence>
<dbReference type="Proteomes" id="UP000649573">
    <property type="component" value="Unassembled WGS sequence"/>
</dbReference>
<accession>A0ABQ2VJL7</accession>